<dbReference type="InterPro" id="IPR001478">
    <property type="entry name" value="PDZ"/>
</dbReference>
<evidence type="ECO:0000256" key="5">
    <source>
        <dbReference type="RuleBase" id="RU004404"/>
    </source>
</evidence>
<dbReference type="InterPro" id="IPR004447">
    <property type="entry name" value="Peptidase_S41A"/>
</dbReference>
<keyword evidence="9" id="KW-1185">Reference proteome</keyword>
<keyword evidence="6" id="KW-0812">Transmembrane</keyword>
<dbReference type="InterPro" id="IPR036034">
    <property type="entry name" value="PDZ_sf"/>
</dbReference>
<dbReference type="Gene3D" id="2.30.42.10">
    <property type="match status" value="1"/>
</dbReference>
<gene>
    <name evidence="8" type="ORF">J8C06_07780</name>
</gene>
<evidence type="ECO:0000313" key="9">
    <source>
        <dbReference type="Proteomes" id="UP000676506"/>
    </source>
</evidence>
<evidence type="ECO:0000256" key="3">
    <source>
        <dbReference type="ARBA" id="ARBA00022801"/>
    </source>
</evidence>
<dbReference type="InterPro" id="IPR005151">
    <property type="entry name" value="Tail-specific_protease"/>
</dbReference>
<dbReference type="Gene3D" id="3.30.750.44">
    <property type="match status" value="1"/>
</dbReference>
<evidence type="ECO:0000256" key="2">
    <source>
        <dbReference type="ARBA" id="ARBA00022670"/>
    </source>
</evidence>
<evidence type="ECO:0000256" key="6">
    <source>
        <dbReference type="SAM" id="Phobius"/>
    </source>
</evidence>
<feature type="transmembrane region" description="Helical" evidence="6">
    <location>
        <begin position="20"/>
        <end position="41"/>
    </location>
</feature>
<keyword evidence="2 5" id="KW-0645">Protease</keyword>
<accession>A0ABX8B5L2</accession>
<keyword evidence="6" id="KW-1133">Transmembrane helix</keyword>
<organism evidence="8 9">
    <name type="scientific">Chloracidobacterium validum</name>
    <dbReference type="NCBI Taxonomy" id="2821543"/>
    <lineage>
        <taxon>Bacteria</taxon>
        <taxon>Pseudomonadati</taxon>
        <taxon>Acidobacteriota</taxon>
        <taxon>Terriglobia</taxon>
        <taxon>Terriglobales</taxon>
        <taxon>Acidobacteriaceae</taxon>
        <taxon>Chloracidobacterium</taxon>
    </lineage>
</organism>
<dbReference type="RefSeq" id="WP_211428149.1">
    <property type="nucleotide sequence ID" value="NZ_CP072648.1"/>
</dbReference>
<dbReference type="NCBIfam" id="TIGR00225">
    <property type="entry name" value="prc"/>
    <property type="match status" value="1"/>
</dbReference>
<dbReference type="EMBL" id="CP072648">
    <property type="protein sequence ID" value="QUW02259.1"/>
    <property type="molecule type" value="Genomic_DNA"/>
</dbReference>
<evidence type="ECO:0000256" key="4">
    <source>
        <dbReference type="ARBA" id="ARBA00022825"/>
    </source>
</evidence>
<evidence type="ECO:0000313" key="8">
    <source>
        <dbReference type="EMBL" id="QUW02259.1"/>
    </source>
</evidence>
<sequence>MLRLDAQYELVMTPMLHRYFAPFTLLVVVLSAGLGGLAMHLSASGWGSRLGQPEQQQRVELEQVIREAQEVVVSNYVVETPPELLTKSAIQGMLRILDPHSNFFDSKEFQEMRTEQHSRFYGIGVSIARRHDRVYVLAAIEDTPAARAGLRAGDAIIKVNDEPATDWTTRQVLEKVRGERGEPVSITVERLGVPKPLTFSIVRDAVPLPSIRTYFMVQPGIGYVALSGGFNTTTEDELRRAMNELAAQGMQSLVLDLRGNPGGLLPQAVSVADMFLRRDQKIVAVRGRAGYNGEEAREYRAKNTAPFEKPIVVLIDHNSASASEIVAGALQDHDRALIVGEPSFGKGLVQRVFELPFGSGLTLTTAKYYTPSGRCIQRSYTSGLLYAYYTHQPSDAPPTGEAAATDTGRTVYGGGGITPDVIVKPQTFTAAQGRLSDATFEFARHLSAGLVPGLVNYRIERTDYRRQLRDGDFPITDKVIAAFREFLKTNPRFTALEPAVTSNLDFIKNQIRQHLATAAYGTEAGFRVQLAADPQLLRAIESVPKAVELAQRAWLVSESGPRR</sequence>
<dbReference type="InterPro" id="IPR029045">
    <property type="entry name" value="ClpP/crotonase-like_dom_sf"/>
</dbReference>
<dbReference type="PANTHER" id="PTHR32060:SF30">
    <property type="entry name" value="CARBOXY-TERMINAL PROCESSING PROTEASE CTPA"/>
    <property type="match status" value="1"/>
</dbReference>
<dbReference type="InterPro" id="IPR041489">
    <property type="entry name" value="PDZ_6"/>
</dbReference>
<proteinExistence type="inferred from homology"/>
<keyword evidence="3 5" id="KW-0378">Hydrolase</keyword>
<dbReference type="SUPFAM" id="SSF52096">
    <property type="entry name" value="ClpP/crotonase"/>
    <property type="match status" value="1"/>
</dbReference>
<dbReference type="PANTHER" id="PTHR32060">
    <property type="entry name" value="TAIL-SPECIFIC PROTEASE"/>
    <property type="match status" value="1"/>
</dbReference>
<dbReference type="PROSITE" id="PS50106">
    <property type="entry name" value="PDZ"/>
    <property type="match status" value="1"/>
</dbReference>
<comment type="similarity">
    <text evidence="1 5">Belongs to the peptidase S41A family.</text>
</comment>
<feature type="domain" description="PDZ" evidence="7">
    <location>
        <begin position="111"/>
        <end position="177"/>
    </location>
</feature>
<name>A0ABX8B5L2_9BACT</name>
<dbReference type="CDD" id="cd06782">
    <property type="entry name" value="cpPDZ_CPP-like"/>
    <property type="match status" value="1"/>
</dbReference>
<dbReference type="Proteomes" id="UP000676506">
    <property type="component" value="Chromosome 1"/>
</dbReference>
<dbReference type="Pfam" id="PF03572">
    <property type="entry name" value="Peptidase_S41"/>
    <property type="match status" value="1"/>
</dbReference>
<reference evidence="8 9" key="1">
    <citation type="submission" date="2021-03" db="EMBL/GenBank/DDBJ databases">
        <title>Genomic and phenotypic characterization of Chloracidobacterium isolates provides evidence for multiple species.</title>
        <authorList>
            <person name="Saini M.K."/>
            <person name="Costas A.M.G."/>
            <person name="Tank M."/>
            <person name="Bryant D.A."/>
        </authorList>
    </citation>
    <scope>NUCLEOTIDE SEQUENCE [LARGE SCALE GENOMIC DNA]</scope>
    <source>
        <strain evidence="8 9">BV2-C</strain>
    </source>
</reference>
<evidence type="ECO:0000259" key="7">
    <source>
        <dbReference type="PROSITE" id="PS50106"/>
    </source>
</evidence>
<protein>
    <submittedName>
        <fullName evidence="8">S41 family peptidase</fullName>
    </submittedName>
</protein>
<keyword evidence="4 5" id="KW-0720">Serine protease</keyword>
<dbReference type="SMART" id="SM00245">
    <property type="entry name" value="TSPc"/>
    <property type="match status" value="1"/>
</dbReference>
<dbReference type="Gene3D" id="3.90.226.10">
    <property type="entry name" value="2-enoyl-CoA Hydratase, Chain A, domain 1"/>
    <property type="match status" value="1"/>
</dbReference>
<dbReference type="Pfam" id="PF17820">
    <property type="entry name" value="PDZ_6"/>
    <property type="match status" value="1"/>
</dbReference>
<dbReference type="CDD" id="cd07560">
    <property type="entry name" value="Peptidase_S41_CPP"/>
    <property type="match status" value="1"/>
</dbReference>
<evidence type="ECO:0000256" key="1">
    <source>
        <dbReference type="ARBA" id="ARBA00009179"/>
    </source>
</evidence>
<dbReference type="SUPFAM" id="SSF50156">
    <property type="entry name" value="PDZ domain-like"/>
    <property type="match status" value="1"/>
</dbReference>
<dbReference type="SMART" id="SM00228">
    <property type="entry name" value="PDZ"/>
    <property type="match status" value="1"/>
</dbReference>
<keyword evidence="6" id="KW-0472">Membrane</keyword>